<reference evidence="1 2" key="1">
    <citation type="submission" date="2018-02" db="EMBL/GenBank/DDBJ databases">
        <title>The genomes of Aspergillus section Nigri reveals drivers in fungal speciation.</title>
        <authorList>
            <consortium name="DOE Joint Genome Institute"/>
            <person name="Vesth T.C."/>
            <person name="Nybo J."/>
            <person name="Theobald S."/>
            <person name="Brandl J."/>
            <person name="Frisvad J.C."/>
            <person name="Nielsen K.F."/>
            <person name="Lyhne E.K."/>
            <person name="Kogle M.E."/>
            <person name="Kuo A."/>
            <person name="Riley R."/>
            <person name="Clum A."/>
            <person name="Nolan M."/>
            <person name="Lipzen A."/>
            <person name="Salamov A."/>
            <person name="Henrissat B."/>
            <person name="Wiebenga A."/>
            <person name="De vries R.P."/>
            <person name="Grigoriev I.V."/>
            <person name="Mortensen U.H."/>
            <person name="Andersen M.R."/>
            <person name="Baker S.E."/>
        </authorList>
    </citation>
    <scope>NUCLEOTIDE SEQUENCE [LARGE SCALE GENOMIC DNA]</scope>
    <source>
        <strain evidence="1 2">CBS 707.79</strain>
    </source>
</reference>
<proteinExistence type="predicted"/>
<keyword evidence="2" id="KW-1185">Reference proteome</keyword>
<sequence length="78" mass="8860">MLDGHQQPRQIHGCKPILSSTRPQQSLTLAWLSTANENDISDSSFLHFESDEVIVTDQDRIHVESFRPNWTQKAIGIS</sequence>
<dbReference type="EMBL" id="KZ825815">
    <property type="protein sequence ID" value="PYH98076.1"/>
    <property type="molecule type" value="Genomic_DNA"/>
</dbReference>
<accession>A0A319DKJ9</accession>
<protein>
    <submittedName>
        <fullName evidence="1">Uncharacterized protein</fullName>
    </submittedName>
</protein>
<dbReference type="VEuPathDB" id="FungiDB:BO71DRAFT_395558"/>
<gene>
    <name evidence="1" type="ORF">BO71DRAFT_395558</name>
</gene>
<organism evidence="1 2">
    <name type="scientific">Aspergillus ellipticus CBS 707.79</name>
    <dbReference type="NCBI Taxonomy" id="1448320"/>
    <lineage>
        <taxon>Eukaryota</taxon>
        <taxon>Fungi</taxon>
        <taxon>Dikarya</taxon>
        <taxon>Ascomycota</taxon>
        <taxon>Pezizomycotina</taxon>
        <taxon>Eurotiomycetes</taxon>
        <taxon>Eurotiomycetidae</taxon>
        <taxon>Eurotiales</taxon>
        <taxon>Aspergillaceae</taxon>
        <taxon>Aspergillus</taxon>
        <taxon>Aspergillus subgen. Circumdati</taxon>
    </lineage>
</organism>
<dbReference type="AlphaFoldDB" id="A0A319DKJ9"/>
<dbReference type="Proteomes" id="UP000247810">
    <property type="component" value="Unassembled WGS sequence"/>
</dbReference>
<evidence type="ECO:0000313" key="2">
    <source>
        <dbReference type="Proteomes" id="UP000247810"/>
    </source>
</evidence>
<name>A0A319DKJ9_9EURO</name>
<evidence type="ECO:0000313" key="1">
    <source>
        <dbReference type="EMBL" id="PYH98076.1"/>
    </source>
</evidence>